<keyword evidence="2 4" id="KW-1133">Transmembrane helix</keyword>
<dbReference type="InterPro" id="IPR050237">
    <property type="entry name" value="ATP-dep_AMP-bd_enzyme"/>
</dbReference>
<gene>
    <name evidence="6" type="ORF">COMA1_40440</name>
</gene>
<organism evidence="6 7">
    <name type="scientific">Candidatus Nitrospira nitrosa</name>
    <dbReference type="NCBI Taxonomy" id="1742972"/>
    <lineage>
        <taxon>Bacteria</taxon>
        <taxon>Pseudomonadati</taxon>
        <taxon>Nitrospirota</taxon>
        <taxon>Nitrospiria</taxon>
        <taxon>Nitrospirales</taxon>
        <taxon>Nitrospiraceae</taxon>
        <taxon>Nitrospira</taxon>
    </lineage>
</organism>
<feature type="transmembrane region" description="Helical" evidence="4">
    <location>
        <begin position="360"/>
        <end position="380"/>
    </location>
</feature>
<dbReference type="Gene3D" id="3.40.50.12780">
    <property type="entry name" value="N-terminal domain of ligase-like"/>
    <property type="match status" value="1"/>
</dbReference>
<feature type="transmembrane region" description="Helical" evidence="4">
    <location>
        <begin position="92"/>
        <end position="114"/>
    </location>
</feature>
<dbReference type="CDD" id="cd07989">
    <property type="entry name" value="LPLAT_AGPAT-like"/>
    <property type="match status" value="1"/>
</dbReference>
<dbReference type="GO" id="GO:0008779">
    <property type="term" value="F:acyl-[acyl-carrier-protein]-phospholipid O-acyltransferase activity"/>
    <property type="evidence" value="ECO:0007669"/>
    <property type="project" value="UniProtKB-EC"/>
</dbReference>
<evidence type="ECO:0000256" key="1">
    <source>
        <dbReference type="ARBA" id="ARBA00022692"/>
    </source>
</evidence>
<evidence type="ECO:0000313" key="6">
    <source>
        <dbReference type="EMBL" id="CUS38156.1"/>
    </source>
</evidence>
<feature type="transmembrane region" description="Helical" evidence="4">
    <location>
        <begin position="244"/>
        <end position="261"/>
    </location>
</feature>
<dbReference type="Proteomes" id="UP000199032">
    <property type="component" value="Unassembled WGS sequence"/>
</dbReference>
<keyword evidence="7" id="KW-1185">Reference proteome</keyword>
<dbReference type="InterPro" id="IPR042099">
    <property type="entry name" value="ANL_N_sf"/>
</dbReference>
<dbReference type="CDD" id="cd06173">
    <property type="entry name" value="MFS_MefA_like"/>
    <property type="match status" value="1"/>
</dbReference>
<evidence type="ECO:0000256" key="2">
    <source>
        <dbReference type="ARBA" id="ARBA00022989"/>
    </source>
</evidence>
<dbReference type="GO" id="GO:0022857">
    <property type="term" value="F:transmembrane transporter activity"/>
    <property type="evidence" value="ECO:0007669"/>
    <property type="project" value="InterPro"/>
</dbReference>
<dbReference type="SUPFAM" id="SSF69593">
    <property type="entry name" value="Glycerol-3-phosphate (1)-acyltransferase"/>
    <property type="match status" value="1"/>
</dbReference>
<dbReference type="GO" id="GO:0008922">
    <property type="term" value="F:long-chain fatty acid [acyl-carrier-protein] ligase activity"/>
    <property type="evidence" value="ECO:0007669"/>
    <property type="project" value="UniProtKB-EC"/>
</dbReference>
<proteinExistence type="predicted"/>
<dbReference type="SUPFAM" id="SSF56801">
    <property type="entry name" value="Acetyl-CoA synthetase-like"/>
    <property type="match status" value="1"/>
</dbReference>
<dbReference type="Pfam" id="PF00501">
    <property type="entry name" value="AMP-binding"/>
    <property type="match status" value="1"/>
</dbReference>
<feature type="transmembrane region" description="Helical" evidence="4">
    <location>
        <begin position="273"/>
        <end position="290"/>
    </location>
</feature>
<dbReference type="EC" id="2.3.1.40" evidence="6"/>
<sequence>MTTAAGPDQQPVSRSLHGLLTAQFCGAFNDNAWKLMVALLAIRQATAGMAPGPELETVAQTQTAKAFIIFTLPLVLLSLIGGTLADRVSKRTVIITIKVVEILLMAAGTVALWINPAGGMLPLIVLCGMGVHSALFSPSKYGILPELIPHERLAAGNGLLELWTFSAILLGTAAGGFLLQLAGDRTWLAPLALTILSVIGLVTAFSIPPVVPARTEGGVGATLRIAWEAIRTERMLRMAIPMEICFWTIASLFMQNVIVYAKAVLQLSDAQSGLPLTVLSVGIGIGAILVGRISRNRVEYGLIPLGAIGVFLALFLLGILKPLLMGTFFLLGALGISSAFIFVSLNAILQWKSPPDRRGAVISVSNTCVFTGILLGSLAGGSLANAGLSTTGIFLTTAGMTVIGTLWALWILPDTAIRMMLVILTNTLYRLRIVGQHHVPQTGGALLVPNHVSFIDGFLLISSSDRPVRFLVDSQYAELPIFKPFMKALGVIPISSHGGLRIILKALREASSALDRGDLVCIFPEGQITRTGTLLPFRRGFERIVKGRSTPIIPVHLDRVWGSIFSFNRGKFLWKIPEQLPYPVTVSFGAPLPPTTSVHELRGTIRQLGEAAWQLRKPHRRPLHREFIRSMRRAPFRLAMADQNRPHVSSLQALIGSIVLARTLRPFWSKQERVGVLLPPTVAGALVNVAAPLCGKTIVNLNYTVGKSGLEAAVQLAGLRTIVTSRLFVEKAKLDLPDGPSIIWLEDLAKTIGAKHKLQAALLALFAPCHIIERACGQTTPLTPDSLATIIFSSGSTGEPKGVMLSHFSVDSNCQGATQMLHLYQDERVLGILPFFHSFGYMVFWFVMSNNASMIFHPSPLDVTAIGELIRKHGITFLVTTPTFLQLYSRRCTPEQFSSVRVILTGAEKLHARLAQAVEDTFGVGPIEGYGVTECAPVIAVNCPDFRAAGYYQPASRRGTVGQPLPGVSVQIVDPDTYTPLPSGTPGMLLVKGPNVMNGYLGREDLTAQVMRDGWYITGDIAALDDDGFLTITDRLSRFSKIGGEMVPHGKVEEALHQVAGADSQVFAVTGLPDAKKGERLAVLYTLDEDRIPGIVEQLSTLGLPNLFIPARNQFVKVDALPVLGTGKLDLRGVKRIAMERLGSST</sequence>
<dbReference type="EC" id="6.2.1.20" evidence="6"/>
<reference evidence="6 7" key="1">
    <citation type="submission" date="2015-10" db="EMBL/GenBank/DDBJ databases">
        <authorList>
            <person name="Gilbert D.G."/>
        </authorList>
    </citation>
    <scope>NUCLEOTIDE SEQUENCE [LARGE SCALE GENOMIC DNA]</scope>
    <source>
        <strain evidence="6">COMA1</strain>
    </source>
</reference>
<feature type="transmembrane region" description="Helical" evidence="4">
    <location>
        <begin position="829"/>
        <end position="848"/>
    </location>
</feature>
<dbReference type="InterPro" id="IPR020845">
    <property type="entry name" value="AMP-binding_CS"/>
</dbReference>
<keyword evidence="6" id="KW-0808">Transferase</keyword>
<dbReference type="Gene3D" id="1.20.1250.20">
    <property type="entry name" value="MFS general substrate transporter like domains"/>
    <property type="match status" value="1"/>
</dbReference>
<dbReference type="SMART" id="SM00563">
    <property type="entry name" value="PlsC"/>
    <property type="match status" value="1"/>
</dbReference>
<dbReference type="Pfam" id="PF07690">
    <property type="entry name" value="MFS_1"/>
    <property type="match status" value="1"/>
</dbReference>
<dbReference type="NCBIfam" id="NF006386">
    <property type="entry name" value="PRK08633.1"/>
    <property type="match status" value="1"/>
</dbReference>
<dbReference type="InterPro" id="IPR002123">
    <property type="entry name" value="Plipid/glycerol_acylTrfase"/>
</dbReference>
<dbReference type="PROSITE" id="PS50850">
    <property type="entry name" value="MFS"/>
    <property type="match status" value="1"/>
</dbReference>
<evidence type="ECO:0000259" key="5">
    <source>
        <dbReference type="PROSITE" id="PS50850"/>
    </source>
</evidence>
<dbReference type="EMBL" id="CZQA01000010">
    <property type="protein sequence ID" value="CUS38156.1"/>
    <property type="molecule type" value="Genomic_DNA"/>
</dbReference>
<feature type="transmembrane region" description="Helical" evidence="4">
    <location>
        <begin position="392"/>
        <end position="412"/>
    </location>
</feature>
<feature type="domain" description="Major facilitator superfamily (MFS) profile" evidence="5">
    <location>
        <begin position="15"/>
        <end position="416"/>
    </location>
</feature>
<dbReference type="InterPro" id="IPR020846">
    <property type="entry name" value="MFS_dom"/>
</dbReference>
<dbReference type="PANTHER" id="PTHR43767">
    <property type="entry name" value="LONG-CHAIN-FATTY-ACID--COA LIGASE"/>
    <property type="match status" value="1"/>
</dbReference>
<evidence type="ECO:0000313" key="7">
    <source>
        <dbReference type="Proteomes" id="UP000199032"/>
    </source>
</evidence>
<dbReference type="PANTHER" id="PTHR43767:SF10">
    <property type="entry name" value="SURFACTIN SYNTHASE SUBUNIT 1"/>
    <property type="match status" value="1"/>
</dbReference>
<dbReference type="InterPro" id="IPR000873">
    <property type="entry name" value="AMP-dep_synth/lig_dom"/>
</dbReference>
<dbReference type="InterPro" id="IPR045851">
    <property type="entry name" value="AMP-bd_C_sf"/>
</dbReference>
<dbReference type="InterPro" id="IPR011701">
    <property type="entry name" value="MFS"/>
</dbReference>
<keyword evidence="1 4" id="KW-0812">Transmembrane</keyword>
<evidence type="ECO:0000256" key="3">
    <source>
        <dbReference type="ARBA" id="ARBA00023136"/>
    </source>
</evidence>
<keyword evidence="6" id="KW-0012">Acyltransferase</keyword>
<dbReference type="STRING" id="1742972.COMA1_40440"/>
<keyword evidence="3 4" id="KW-0472">Membrane</keyword>
<dbReference type="PROSITE" id="PS00455">
    <property type="entry name" value="AMP_BINDING"/>
    <property type="match status" value="1"/>
</dbReference>
<feature type="transmembrane region" description="Helical" evidence="4">
    <location>
        <begin position="120"/>
        <end position="138"/>
    </location>
</feature>
<dbReference type="AlphaFoldDB" id="A0A0S4LKT0"/>
<evidence type="ECO:0000256" key="4">
    <source>
        <dbReference type="SAM" id="Phobius"/>
    </source>
</evidence>
<feature type="transmembrane region" description="Helical" evidence="4">
    <location>
        <begin position="187"/>
        <end position="207"/>
    </location>
</feature>
<keyword evidence="6" id="KW-0436">Ligase</keyword>
<dbReference type="RefSeq" id="WP_245631132.1">
    <property type="nucleotide sequence ID" value="NZ_CZQA01000010.1"/>
</dbReference>
<dbReference type="SUPFAM" id="SSF103473">
    <property type="entry name" value="MFS general substrate transporter"/>
    <property type="match status" value="1"/>
</dbReference>
<feature type="transmembrane region" description="Helical" evidence="4">
    <location>
        <begin position="66"/>
        <end position="85"/>
    </location>
</feature>
<protein>
    <submittedName>
        <fullName evidence="6">Putative fused MFS-type Permease and bifunctional Acyl-(Acyl-carrier-protein)-phospholipid O-acyltransferase/Acyl-(Acyl-carrier-protein) synthetase</fullName>
        <ecNumber evidence="6">2.3.1.40</ecNumber>
        <ecNumber evidence="6">6.2.1.20</ecNumber>
    </submittedName>
</protein>
<dbReference type="Pfam" id="PF01553">
    <property type="entry name" value="Acyltransferase"/>
    <property type="match status" value="1"/>
</dbReference>
<name>A0A0S4LKT0_9BACT</name>
<dbReference type="Gene3D" id="3.30.300.30">
    <property type="match status" value="1"/>
</dbReference>
<feature type="transmembrane region" description="Helical" evidence="4">
    <location>
        <begin position="159"/>
        <end position="181"/>
    </location>
</feature>
<feature type="transmembrane region" description="Helical" evidence="4">
    <location>
        <begin position="302"/>
        <end position="320"/>
    </location>
</feature>
<dbReference type="InterPro" id="IPR036259">
    <property type="entry name" value="MFS_trans_sf"/>
</dbReference>
<accession>A0A0S4LKT0</accession>
<feature type="transmembrane region" description="Helical" evidence="4">
    <location>
        <begin position="326"/>
        <end position="348"/>
    </location>
</feature>